<organism evidence="2 3">
    <name type="scientific">Daldinia eschscholtzii</name>
    <dbReference type="NCBI Taxonomy" id="292717"/>
    <lineage>
        <taxon>Eukaryota</taxon>
        <taxon>Fungi</taxon>
        <taxon>Dikarya</taxon>
        <taxon>Ascomycota</taxon>
        <taxon>Pezizomycotina</taxon>
        <taxon>Sordariomycetes</taxon>
        <taxon>Xylariomycetidae</taxon>
        <taxon>Xylariales</taxon>
        <taxon>Hypoxylaceae</taxon>
        <taxon>Daldinia</taxon>
    </lineage>
</organism>
<dbReference type="PROSITE" id="PS51257">
    <property type="entry name" value="PROKAR_LIPOPROTEIN"/>
    <property type="match status" value="1"/>
</dbReference>
<feature type="transmembrane region" description="Helical" evidence="1">
    <location>
        <begin position="12"/>
        <end position="34"/>
    </location>
</feature>
<keyword evidence="1" id="KW-0472">Membrane</keyword>
<evidence type="ECO:0000313" key="3">
    <source>
        <dbReference type="Proteomes" id="UP001369815"/>
    </source>
</evidence>
<feature type="transmembrane region" description="Helical" evidence="1">
    <location>
        <begin position="86"/>
        <end position="107"/>
    </location>
</feature>
<feature type="transmembrane region" description="Helical" evidence="1">
    <location>
        <begin position="127"/>
        <end position="145"/>
    </location>
</feature>
<accession>A0AAX6MY64</accession>
<evidence type="ECO:0000313" key="2">
    <source>
        <dbReference type="EMBL" id="KAK6957141.1"/>
    </source>
</evidence>
<dbReference type="EMBL" id="JBANMG010000002">
    <property type="protein sequence ID" value="KAK6957141.1"/>
    <property type="molecule type" value="Genomic_DNA"/>
</dbReference>
<keyword evidence="3" id="KW-1185">Reference proteome</keyword>
<dbReference type="Proteomes" id="UP001369815">
    <property type="component" value="Unassembled WGS sequence"/>
</dbReference>
<protein>
    <recommendedName>
        <fullName evidence="4">Transmembrane protein</fullName>
    </recommendedName>
</protein>
<comment type="caution">
    <text evidence="2">The sequence shown here is derived from an EMBL/GenBank/DDBJ whole genome shotgun (WGS) entry which is preliminary data.</text>
</comment>
<reference evidence="2 3" key="1">
    <citation type="journal article" date="2024" name="Front Chem Biol">
        <title>Unveiling the potential of Daldinia eschscholtzii MFLUCC 19-0629 through bioactivity and bioinformatics studies for enhanced sustainable agriculture production.</title>
        <authorList>
            <person name="Brooks S."/>
            <person name="Weaver J.A."/>
            <person name="Klomchit A."/>
            <person name="Alharthi S.A."/>
            <person name="Onlamun T."/>
            <person name="Nurani R."/>
            <person name="Vong T.K."/>
            <person name="Alberti F."/>
            <person name="Greco C."/>
        </authorList>
    </citation>
    <scope>NUCLEOTIDE SEQUENCE [LARGE SCALE GENOMIC DNA]</scope>
    <source>
        <strain evidence="2">MFLUCC 19-0629</strain>
    </source>
</reference>
<feature type="transmembrane region" description="Helical" evidence="1">
    <location>
        <begin position="49"/>
        <end position="65"/>
    </location>
</feature>
<keyword evidence="1" id="KW-0812">Transmembrane</keyword>
<sequence>MANQRYYILDDFAYYSELAGFATMHVLAVVTLYACAPYADDKLTSSEKLTAASSTVIALLAHAGFSSRLDFASKYGLPGCAREGGATLAGLLAIVTWWTYAIAGAFFSAEGMTLSKLVRSTVWMFVWYWAFYVLEAKLAYCVRLARHIDSRSRARRAEISNGSQNATSR</sequence>
<gene>
    <name evidence="2" type="ORF">Daesc_002426</name>
</gene>
<keyword evidence="1" id="KW-1133">Transmembrane helix</keyword>
<proteinExistence type="predicted"/>
<evidence type="ECO:0000256" key="1">
    <source>
        <dbReference type="SAM" id="Phobius"/>
    </source>
</evidence>
<name>A0AAX6MY64_9PEZI</name>
<dbReference type="AlphaFoldDB" id="A0AAX6MY64"/>
<evidence type="ECO:0008006" key="4">
    <source>
        <dbReference type="Google" id="ProtNLM"/>
    </source>
</evidence>